<evidence type="ECO:0000256" key="1">
    <source>
        <dbReference type="SAM" id="SignalP"/>
    </source>
</evidence>
<sequence>MQMPAKSNTAHVFYTKALIVFVALMACSSTSVATTNSIHVDAVRSSRAVDALNATYTTLSVERFLKNTSDDVSSAEERAGLNDISNILKSFSEKVMARLTPRAEWVLQRRSDTKFTRLELNNREAVDLSKAEDFHTWIAYVKGLYPDSLEKVSKAIYSTLASHFSASDLVKIFTVELPDERKRLAEEVLRVQVQSWIDSKKSGRQDFTLLKLETEGELIFQSPAFPQWVSFFMEHHKDSDEAGEWLYSFLSSRYKGV</sequence>
<evidence type="ECO:0000313" key="2">
    <source>
        <dbReference type="EMBL" id="CAI5731586.1"/>
    </source>
</evidence>
<dbReference type="PROSITE" id="PS51257">
    <property type="entry name" value="PROKAR_LIPOPROTEIN"/>
    <property type="match status" value="1"/>
</dbReference>
<protein>
    <recommendedName>
        <fullName evidence="4">RxLR effector protein</fullName>
    </recommendedName>
</protein>
<keyword evidence="3" id="KW-1185">Reference proteome</keyword>
<organism evidence="2 3">
    <name type="scientific">Peronospora destructor</name>
    <dbReference type="NCBI Taxonomy" id="86335"/>
    <lineage>
        <taxon>Eukaryota</taxon>
        <taxon>Sar</taxon>
        <taxon>Stramenopiles</taxon>
        <taxon>Oomycota</taxon>
        <taxon>Peronosporomycetes</taxon>
        <taxon>Peronosporales</taxon>
        <taxon>Peronosporaceae</taxon>
        <taxon>Peronospora</taxon>
    </lineage>
</organism>
<reference evidence="2" key="1">
    <citation type="submission" date="2022-12" db="EMBL/GenBank/DDBJ databases">
        <authorList>
            <person name="Webb A."/>
        </authorList>
    </citation>
    <scope>NUCLEOTIDE SEQUENCE</scope>
    <source>
        <strain evidence="2">Pd1</strain>
    </source>
</reference>
<dbReference type="AlphaFoldDB" id="A0AAV0U8S8"/>
<evidence type="ECO:0000313" key="3">
    <source>
        <dbReference type="Proteomes" id="UP001162029"/>
    </source>
</evidence>
<gene>
    <name evidence="2" type="ORF">PDE001_LOCUS4855</name>
</gene>
<keyword evidence="1" id="KW-0732">Signal</keyword>
<proteinExistence type="predicted"/>
<dbReference type="Proteomes" id="UP001162029">
    <property type="component" value="Unassembled WGS sequence"/>
</dbReference>
<comment type="caution">
    <text evidence="2">The sequence shown here is derived from an EMBL/GenBank/DDBJ whole genome shotgun (WGS) entry which is preliminary data.</text>
</comment>
<feature type="signal peptide" evidence="1">
    <location>
        <begin position="1"/>
        <end position="33"/>
    </location>
</feature>
<feature type="chain" id="PRO_5043482875" description="RxLR effector protein" evidence="1">
    <location>
        <begin position="34"/>
        <end position="257"/>
    </location>
</feature>
<accession>A0AAV0U8S8</accession>
<dbReference type="EMBL" id="CANTFM010000915">
    <property type="protein sequence ID" value="CAI5731586.1"/>
    <property type="molecule type" value="Genomic_DNA"/>
</dbReference>
<evidence type="ECO:0008006" key="4">
    <source>
        <dbReference type="Google" id="ProtNLM"/>
    </source>
</evidence>
<name>A0AAV0U8S8_9STRA</name>